<keyword evidence="8" id="KW-1015">Disulfide bond</keyword>
<dbReference type="PROSITE" id="PS00805">
    <property type="entry name" value="CALRETICULIN_REPEAT"/>
    <property type="match status" value="1"/>
</dbReference>
<comment type="caution">
    <text evidence="11">The sequence shown here is derived from an EMBL/GenBank/DDBJ whole genome shotgun (WGS) entry which is preliminary data.</text>
</comment>
<feature type="compositionally biased region" description="Basic residues" evidence="10">
    <location>
        <begin position="559"/>
        <end position="570"/>
    </location>
</feature>
<feature type="chain" id="PRO_5017098904" evidence="9">
    <location>
        <begin position="23"/>
        <end position="570"/>
    </location>
</feature>
<evidence type="ECO:0000256" key="3">
    <source>
        <dbReference type="ARBA" id="ARBA00022692"/>
    </source>
</evidence>
<evidence type="ECO:0000256" key="4">
    <source>
        <dbReference type="ARBA" id="ARBA00022824"/>
    </source>
</evidence>
<feature type="disulfide bond" evidence="8">
    <location>
        <begin position="135"/>
        <end position="170"/>
    </location>
</feature>
<proteinExistence type="inferred from homology"/>
<dbReference type="GO" id="GO:0005789">
    <property type="term" value="C:endoplasmic reticulum membrane"/>
    <property type="evidence" value="ECO:0007669"/>
    <property type="project" value="UniProtKB-SubCell"/>
</dbReference>
<dbReference type="PANTHER" id="PTHR11073">
    <property type="entry name" value="CALRETICULIN AND CALNEXIN"/>
    <property type="match status" value="1"/>
</dbReference>
<evidence type="ECO:0000256" key="8">
    <source>
        <dbReference type="PIRSR" id="PIRSR601580-3"/>
    </source>
</evidence>
<dbReference type="FunFam" id="2.10.250.10:FF:000001">
    <property type="entry name" value="Calnexin homolog"/>
    <property type="match status" value="1"/>
</dbReference>
<dbReference type="InterPro" id="IPR018124">
    <property type="entry name" value="Calret/calnex_CS"/>
</dbReference>
<dbReference type="GO" id="GO:0051082">
    <property type="term" value="F:unfolded protein binding"/>
    <property type="evidence" value="ECO:0007669"/>
    <property type="project" value="InterPro"/>
</dbReference>
<dbReference type="AlphaFoldDB" id="A0A397S532"/>
<protein>
    <submittedName>
        <fullName evidence="11">Calnexin</fullName>
    </submittedName>
</protein>
<dbReference type="PROSITE" id="PS00803">
    <property type="entry name" value="CALRETICULIN_1"/>
    <property type="match status" value="1"/>
</dbReference>
<keyword evidence="5 9" id="KW-1133">Transmembrane helix</keyword>
<dbReference type="Gene3D" id="2.60.120.200">
    <property type="match status" value="1"/>
</dbReference>
<dbReference type="EMBL" id="QKYT01000784">
    <property type="protein sequence ID" value="RIA81513.1"/>
    <property type="molecule type" value="Genomic_DNA"/>
</dbReference>
<organism evidence="11 12">
    <name type="scientific">Glomus cerebriforme</name>
    <dbReference type="NCBI Taxonomy" id="658196"/>
    <lineage>
        <taxon>Eukaryota</taxon>
        <taxon>Fungi</taxon>
        <taxon>Fungi incertae sedis</taxon>
        <taxon>Mucoromycota</taxon>
        <taxon>Glomeromycotina</taxon>
        <taxon>Glomeromycetes</taxon>
        <taxon>Glomerales</taxon>
        <taxon>Glomeraceae</taxon>
        <taxon>Glomus</taxon>
    </lineage>
</organism>
<evidence type="ECO:0000313" key="11">
    <source>
        <dbReference type="EMBL" id="RIA81513.1"/>
    </source>
</evidence>
<evidence type="ECO:0000313" key="12">
    <source>
        <dbReference type="Proteomes" id="UP000265703"/>
    </source>
</evidence>
<keyword evidence="7 9" id="KW-0143">Chaperone</keyword>
<evidence type="ECO:0000256" key="2">
    <source>
        <dbReference type="ARBA" id="ARBA00010983"/>
    </source>
</evidence>
<keyword evidence="3 9" id="KW-0812">Transmembrane</keyword>
<dbReference type="Proteomes" id="UP000265703">
    <property type="component" value="Unassembled WGS sequence"/>
</dbReference>
<dbReference type="SUPFAM" id="SSF49899">
    <property type="entry name" value="Concanavalin A-like lectins/glucanases"/>
    <property type="match status" value="1"/>
</dbReference>
<comment type="similarity">
    <text evidence="2 9">Belongs to the calreticulin family.</text>
</comment>
<dbReference type="OrthoDB" id="1938156at2759"/>
<name>A0A397S532_9GLOM</name>
<keyword evidence="12" id="KW-1185">Reference proteome</keyword>
<keyword evidence="4 9" id="KW-0256">Endoplasmic reticulum</keyword>
<dbReference type="InterPro" id="IPR009033">
    <property type="entry name" value="Calreticulin/calnexin_P_dom_sf"/>
</dbReference>
<keyword evidence="9" id="KW-0732">Signal</keyword>
<feature type="compositionally biased region" description="Basic and acidic residues" evidence="10">
    <location>
        <begin position="519"/>
        <end position="540"/>
    </location>
</feature>
<feature type="compositionally biased region" description="Basic and acidic residues" evidence="10">
    <location>
        <begin position="246"/>
        <end position="258"/>
    </location>
</feature>
<dbReference type="GO" id="GO:0036503">
    <property type="term" value="P:ERAD pathway"/>
    <property type="evidence" value="ECO:0007669"/>
    <property type="project" value="TreeGrafter"/>
</dbReference>
<dbReference type="SUPFAM" id="SSF63887">
    <property type="entry name" value="P-domain of calnexin/calreticulin"/>
    <property type="match status" value="1"/>
</dbReference>
<dbReference type="GO" id="GO:0005509">
    <property type="term" value="F:calcium ion binding"/>
    <property type="evidence" value="ECO:0007669"/>
    <property type="project" value="InterPro"/>
</dbReference>
<reference evidence="11 12" key="1">
    <citation type="submission" date="2018-06" db="EMBL/GenBank/DDBJ databases">
        <title>Comparative genomics reveals the genomic features of Rhizophagus irregularis, R. cerebriforme, R. diaphanum and Gigaspora rosea, and their symbiotic lifestyle signature.</title>
        <authorList>
            <person name="Morin E."/>
            <person name="San Clemente H."/>
            <person name="Chen E.C.H."/>
            <person name="De La Providencia I."/>
            <person name="Hainaut M."/>
            <person name="Kuo A."/>
            <person name="Kohler A."/>
            <person name="Murat C."/>
            <person name="Tang N."/>
            <person name="Roy S."/>
            <person name="Loubradou J."/>
            <person name="Henrissat B."/>
            <person name="Grigoriev I.V."/>
            <person name="Corradi N."/>
            <person name="Roux C."/>
            <person name="Martin F.M."/>
        </authorList>
    </citation>
    <scope>NUCLEOTIDE SEQUENCE [LARGE SCALE GENOMIC DNA]</scope>
    <source>
        <strain evidence="11 12">DAOM 227022</strain>
    </source>
</reference>
<evidence type="ECO:0000256" key="6">
    <source>
        <dbReference type="ARBA" id="ARBA00023136"/>
    </source>
</evidence>
<dbReference type="STRING" id="658196.A0A397S532"/>
<comment type="subcellular location">
    <subcellularLocation>
        <location evidence="1">Endoplasmic reticulum membrane</location>
        <topology evidence="1">Single-pass membrane protein</topology>
    </subcellularLocation>
</comment>
<sequence>MKCNRRFLAFLLTSALAVCISAEEAVPSAEVQPEFKPTKIEAPFLEQFTDDWTKRWSPSEATKETKDGGEIFSYVGKWEVEVPIVFPGILGDKGLVVKSRAAHHAISAPLKNSLDNTNKTLVVQYEVKLQNGLECGGAYMKLLTESEKGIHAEEFSDKTPYTIMFGPDKCGSTNKVHFIFRHKNPKTGKYEEKHMNSAPSAKISKLSTLYTLIIKPDNSFEILINNESIKTGNLLKDFTPAVNPPKEIDDPNDKKPDDWVDNPKIADPNAKKPDDWDEDAPFEIPNEDAKKPEGWLDDEPTTIPDPEAKKPEDWDDEEDGDWIAPSVPNPKCDAAPGCGEWKRPMKNNPNYKGKWYPPEIDNPAYKGPWAPRKIPNTDYFEDSHPSNFEKIAAIGFELWTMQNNILFDNIYIGHSEEDAKKFAEETWVVKYKIEKEAEDKEKISDVKETPKSFLDNPVEYLRLEVNDFLVNVLEDPLSAIKQKPEIAGLFGGAAAILFTLLTVLYNLITSAKKPSAPHKKTDEPTPDDKDADKSVPHDDGGEGDNEGESNAGGNNITKRSGKKPKPPKDN</sequence>
<dbReference type="Pfam" id="PF00262">
    <property type="entry name" value="Calreticulin"/>
    <property type="match status" value="1"/>
</dbReference>
<dbReference type="PROSITE" id="PS00804">
    <property type="entry name" value="CALRETICULIN_2"/>
    <property type="match status" value="1"/>
</dbReference>
<dbReference type="PRINTS" id="PR00626">
    <property type="entry name" value="CALRETICULIN"/>
</dbReference>
<feature type="region of interest" description="Disordered" evidence="10">
    <location>
        <begin position="512"/>
        <end position="570"/>
    </location>
</feature>
<evidence type="ECO:0000256" key="7">
    <source>
        <dbReference type="ARBA" id="ARBA00023186"/>
    </source>
</evidence>
<evidence type="ECO:0000256" key="1">
    <source>
        <dbReference type="ARBA" id="ARBA00004389"/>
    </source>
</evidence>
<evidence type="ECO:0000256" key="5">
    <source>
        <dbReference type="ARBA" id="ARBA00022989"/>
    </source>
</evidence>
<dbReference type="Gene3D" id="2.10.250.10">
    <property type="entry name" value="Calreticulin/calnexin, P domain"/>
    <property type="match status" value="1"/>
</dbReference>
<dbReference type="InterPro" id="IPR013320">
    <property type="entry name" value="ConA-like_dom_sf"/>
</dbReference>
<feature type="transmembrane region" description="Helical" evidence="9">
    <location>
        <begin position="486"/>
        <end position="508"/>
    </location>
</feature>
<accession>A0A397S532</accession>
<keyword evidence="6 9" id="KW-0472">Membrane</keyword>
<dbReference type="FunFam" id="2.60.120.200:FF:000011">
    <property type="entry name" value="Probable calnexin"/>
    <property type="match status" value="1"/>
</dbReference>
<evidence type="ECO:0000256" key="9">
    <source>
        <dbReference type="RuleBase" id="RU362126"/>
    </source>
</evidence>
<feature type="signal peptide" evidence="9">
    <location>
        <begin position="1"/>
        <end position="22"/>
    </location>
</feature>
<gene>
    <name evidence="11" type="ORF">C1645_790279</name>
</gene>
<feature type="region of interest" description="Disordered" evidence="10">
    <location>
        <begin position="236"/>
        <end position="331"/>
    </location>
</feature>
<dbReference type="InterPro" id="IPR001580">
    <property type="entry name" value="Calret/calnex"/>
</dbReference>
<dbReference type="GO" id="GO:0006457">
    <property type="term" value="P:protein folding"/>
    <property type="evidence" value="ECO:0007669"/>
    <property type="project" value="InterPro"/>
</dbReference>
<evidence type="ECO:0000256" key="10">
    <source>
        <dbReference type="SAM" id="MobiDB-lite"/>
    </source>
</evidence>
<dbReference type="PANTHER" id="PTHR11073:SF1">
    <property type="entry name" value="CALNEXIN 14D-RELATED"/>
    <property type="match status" value="1"/>
</dbReference>